<dbReference type="InterPro" id="IPR046523">
    <property type="entry name" value="UTP20_dom"/>
</dbReference>
<gene>
    <name evidence="3" type="ORF">BdWA1_000403</name>
</gene>
<feature type="region of interest" description="Disordered" evidence="1">
    <location>
        <begin position="2488"/>
        <end position="2508"/>
    </location>
</feature>
<dbReference type="RefSeq" id="XP_067804245.1">
    <property type="nucleotide sequence ID" value="XM_067945454.1"/>
</dbReference>
<dbReference type="GO" id="GO:0030686">
    <property type="term" value="C:90S preribosome"/>
    <property type="evidence" value="ECO:0007669"/>
    <property type="project" value="TreeGrafter"/>
</dbReference>
<feature type="compositionally biased region" description="Basic residues" evidence="1">
    <location>
        <begin position="2489"/>
        <end position="2508"/>
    </location>
</feature>
<dbReference type="Pfam" id="PF20416">
    <property type="entry name" value="UTP20"/>
    <property type="match status" value="1"/>
</dbReference>
<feature type="domain" description="U3 small nucleolar RNA-associated protein 20" evidence="2">
    <location>
        <begin position="1551"/>
        <end position="1758"/>
    </location>
</feature>
<dbReference type="GO" id="GO:0032040">
    <property type="term" value="C:small-subunit processome"/>
    <property type="evidence" value="ECO:0007669"/>
    <property type="project" value="TreeGrafter"/>
</dbReference>
<comment type="caution">
    <text evidence="3">The sequence shown here is derived from an EMBL/GenBank/DDBJ whole genome shotgun (WGS) entry which is preliminary data.</text>
</comment>
<organism evidence="3 4">
    <name type="scientific">Babesia duncani</name>
    <dbReference type="NCBI Taxonomy" id="323732"/>
    <lineage>
        <taxon>Eukaryota</taxon>
        <taxon>Sar</taxon>
        <taxon>Alveolata</taxon>
        <taxon>Apicomplexa</taxon>
        <taxon>Aconoidasida</taxon>
        <taxon>Piroplasmida</taxon>
        <taxon>Babesiidae</taxon>
        <taxon>Babesia</taxon>
    </lineage>
</organism>
<accession>A0AAD9PMA3</accession>
<evidence type="ECO:0000256" key="1">
    <source>
        <dbReference type="SAM" id="MobiDB-lite"/>
    </source>
</evidence>
<reference evidence="3" key="1">
    <citation type="journal article" date="2023" name="Nat. Microbiol.">
        <title>Babesia duncani multi-omics identifies virulence factors and drug targets.</title>
        <authorList>
            <person name="Singh P."/>
            <person name="Lonardi S."/>
            <person name="Liang Q."/>
            <person name="Vydyam P."/>
            <person name="Khabirova E."/>
            <person name="Fang T."/>
            <person name="Gihaz S."/>
            <person name="Thekkiniath J."/>
            <person name="Munshi M."/>
            <person name="Abel S."/>
            <person name="Ciampossin L."/>
            <person name="Batugedara G."/>
            <person name="Gupta M."/>
            <person name="Lu X.M."/>
            <person name="Lenz T."/>
            <person name="Chakravarty S."/>
            <person name="Cornillot E."/>
            <person name="Hu Y."/>
            <person name="Ma W."/>
            <person name="Gonzalez L.M."/>
            <person name="Sanchez S."/>
            <person name="Estrada K."/>
            <person name="Sanchez-Flores A."/>
            <person name="Montero E."/>
            <person name="Harb O.S."/>
            <person name="Le Roch K.G."/>
            <person name="Mamoun C.B."/>
        </authorList>
    </citation>
    <scope>NUCLEOTIDE SEQUENCE</scope>
    <source>
        <strain evidence="3">WA1</strain>
    </source>
</reference>
<dbReference type="KEGG" id="bdw:94334701"/>
<dbReference type="PANTHER" id="PTHR17695">
    <property type="entry name" value="SMALL SUBUNIT PROCESSOME COMPONENT 20 HOMOLOG"/>
    <property type="match status" value="1"/>
</dbReference>
<dbReference type="GeneID" id="94334701"/>
<proteinExistence type="predicted"/>
<sequence length="2508" mass="282009">MGEKGRFKFQKPSQVSRELNVVLFDDVIRFVAPADAAIDQGCFVIFCVNTLRCKELVKFKNGLKHIVNTAPKGTFSSIDSLTISWRNASLDSLLQSAQDADEIELMRLLRLAAALFRDFGNNPDFELPFKQLRELLEKNIKAHAKAIFAFVATCSRIHSRVILKRFKEWISHLEPWLSHGVELVRRLTNDCIGAVLRKCQGNEIFDHIPSILESDGGGRVLFALLKNVDGTFTSRMPAIFNTCTGFIKEMGSCNKSRALKCVNSMREWIGLMARHSKGKLAQTDWLLDAFNDALEMTFKSDLDFMGSCLILEITTEACLVFNPSIVKIGTDLHLKDPQGMQVLISNLVMPLISFCKQNAACKNLIFESISKLLLHHCKASSTIQDNFDNLFDLLVSVKTETADLQSLVSLVEWRLDSSCSIHVATAAANIHHITSPKFHPFYVSPKVVERLVSHIVLGPKWTKTQLYINFSCLYGICTINRTRSNLKVPPISLEASQLESIKKASLDILNMHDTSEEQEPKQLDESKDKVVALCVFKMALEMYKGNTRQWLEALVKVLKMETYALRDWRTIEMLHLHYIDAMAELVPLVVDNLPSNNPLVRIHTIRLVERYIGPNHFSSSVICHLMQLEQEYSSMPQLLQLERSKCIGMERAVEALITLDDTLDVPDLLLVLSCKILASQYLVKFQPLWTSAYKAITMLAQHAARKFPRVIDAMFNVLVALLPRSQITQDQMDLVSTKEPIDNAKSHTRPESPCSSYENATALDKVVGDVLQFRENDLEPVGQDVLCSEFCKVFKELLPYSKERKGHLKVLVDLVDGFKDSRVKILISTLARVLKESDDISLDLIHHCMCLGISSEDATIRKGSLRILALAYPKQGLDRLESLAGGNFTLVENDKGSSELYGAIKTRLLVPKILQRQSSTVHNKAMIDFISTLDSHFILALFLEILPTCISSSAFKWANKLALKLKALPEILSIGENHDAKPSLSMALKTCLLLVQRLQNRLEIHGPVLMDACCQLLLNLNPKEHGKVIKMLFSLAIELVEQIPLARNSYLDVLTQYMQPIIDKFATGGRIIAFIRCWTCKGEYFEQICKIARGAFPEIFKSEAALEIALDIYGRDCTKTVKLGPEMEKLMLECAPTLLDTLIACEEINFKHSRFFGNVIMLLTHLVRLDLDHGLLLKTLEMLLCRIPTRNHLTRRQTPKAHASRMHCLRLYLALVKLLFQSLESHDNLLDNARKAWQIVDRVLEFVLDASSRKMASEILMHLPQLHVGQLELAQLLVGANTVDSRALDAKIDLDENLDMFLKAIEIMKSQWSLACMHTMLIHTSFVIWTNQSDPALSRCARSLVQIIFRHMRTHILDVDATGLNLLESIKFALDFSRRVFSSSDIPDVTVNFALEILRLIAITFSGMDHLNLPHADLYWDDFAQVCVKLGSVQRQTRIAGIRDLSKMQPRLTENTKRRIVMPLCTRFMESNDEAFCKAATGCLASACIGTSFKGVCKLLLTLLDRPAFTKAMGAVTDILAHASLNPLKQSNLPDSLLHRLKGLTYSDKTSSGEELQNPQVYEAIGTLLSKYPLGDSTRHVVHLTRICAKCLSSRDRKVRRLARASLSRLLGPLGIDHYTTIVLELSHVLTRGFQVPVLCFTSCAILSNTLGLDPTAKISLKDAQILHGLIASELARMQTRQEGGLVDEARHPRAAIMVSLLGEHGDYDVVVSTWQFLASLLLEQIKIPTSEYLLVHDQRLLAKVQGLMDSMVQGMSKRDVNRALDIAKIARLLVFANWPHVRTSGDCMQIIAPCQLEDGSLEFYKERKQEIKDNSYSCGESPNAQTGALGRRVDLMTLLPGTATGRGPKVEQGTKFELPIVAPMLLTSALRLVHHALGQVPNFSVMWDACEMERVLVACYSLKDIGIQRVACQCITRILQLGKSLNQWEDTSEILIARLLTLALQTRGNCQLDLAAAHVKLASLILGSCWRNQFLENAKCVSLNWLNIVKFNLACTELQAPLCRLLDALNPWQDPDLVKELDAIVQVLLETTLQNKLTRGALEMAPKILALHLLLGPHTESERSKRIGILIKHLNSGYSSVRLAVLKTVGRVIAKMPQEALAKYRLLITTAIAKLAVTDDCDECKKKMRSITSQLWSGSNFKQRQEMVACVAHFTQQQRPEILAYFCFCCAHENSSGTTSDLLRSLDSIEKDIVITNLLGTCGDLAGYYWMRVFEHICSSGNLPNLFQTCENGDYRIIGRLWELIQETSRGTKLHPWKMAASFRATVALLQHPKPTLALVGDYETFGYAIVQPAFRLFMADMLERHTKLGDACMRLICTVLELGMTTKHTAIVIKIISKTCHVLRRNLSRCGGNIARLRLLVQVLAHACNVPTFLQRKQLRVAVLRILVALYKIVGRPVSIFDTIKKRRMHIGGGRNFKRHQQAHYDFVEIKRLAQSVLGNIEAGFSNLQESQEHLKLASFARNFVLQQRLISKRTRAHAAILDPKKAAQRKLWHHSKGSRKRKRNS</sequence>
<dbReference type="InterPro" id="IPR052575">
    <property type="entry name" value="SSU_processome_comp_20"/>
</dbReference>
<evidence type="ECO:0000259" key="2">
    <source>
        <dbReference type="Pfam" id="PF20416"/>
    </source>
</evidence>
<evidence type="ECO:0000313" key="3">
    <source>
        <dbReference type="EMBL" id="KAK2197403.1"/>
    </source>
</evidence>
<name>A0AAD9PMA3_9APIC</name>
<dbReference type="SUPFAM" id="SSF48371">
    <property type="entry name" value="ARM repeat"/>
    <property type="match status" value="3"/>
</dbReference>
<dbReference type="InterPro" id="IPR016024">
    <property type="entry name" value="ARM-type_fold"/>
</dbReference>
<evidence type="ECO:0000313" key="4">
    <source>
        <dbReference type="Proteomes" id="UP001214638"/>
    </source>
</evidence>
<dbReference type="Proteomes" id="UP001214638">
    <property type="component" value="Unassembled WGS sequence"/>
</dbReference>
<dbReference type="EMBL" id="JALLKP010000001">
    <property type="protein sequence ID" value="KAK2197403.1"/>
    <property type="molecule type" value="Genomic_DNA"/>
</dbReference>
<keyword evidence="4" id="KW-1185">Reference proteome</keyword>
<protein>
    <submittedName>
        <fullName evidence="3">Armadillo-type fold</fullName>
    </submittedName>
</protein>
<dbReference type="PANTHER" id="PTHR17695:SF11">
    <property type="entry name" value="SMALL SUBUNIT PROCESSOME COMPONENT 20 HOMOLOG"/>
    <property type="match status" value="1"/>
</dbReference>